<dbReference type="GO" id="GO:0050614">
    <property type="term" value="F:Delta24-sterol reductase activity"/>
    <property type="evidence" value="ECO:0007669"/>
    <property type="project" value="UniProtKB-EC"/>
</dbReference>
<dbReference type="GO" id="GO:0005737">
    <property type="term" value="C:cytoplasm"/>
    <property type="evidence" value="ECO:0007669"/>
    <property type="project" value="TreeGrafter"/>
</dbReference>
<dbReference type="PROSITE" id="PS51387">
    <property type="entry name" value="FAD_PCMH"/>
    <property type="match status" value="1"/>
</dbReference>
<comment type="subcellular location">
    <subcellularLocation>
        <location evidence="1">Membrane</location>
        <topology evidence="1">Single-pass membrane protein</topology>
    </subcellularLocation>
</comment>
<evidence type="ECO:0000256" key="3">
    <source>
        <dbReference type="ARBA" id="ARBA00022692"/>
    </source>
</evidence>
<evidence type="ECO:0000256" key="2">
    <source>
        <dbReference type="ARBA" id="ARBA00012405"/>
    </source>
</evidence>
<organism evidence="8 9">
    <name type="scientific">Polyplosphaeria fusca</name>
    <dbReference type="NCBI Taxonomy" id="682080"/>
    <lineage>
        <taxon>Eukaryota</taxon>
        <taxon>Fungi</taxon>
        <taxon>Dikarya</taxon>
        <taxon>Ascomycota</taxon>
        <taxon>Pezizomycotina</taxon>
        <taxon>Dothideomycetes</taxon>
        <taxon>Pleosporomycetidae</taxon>
        <taxon>Pleosporales</taxon>
        <taxon>Tetraplosphaeriaceae</taxon>
        <taxon>Polyplosphaeria</taxon>
    </lineage>
</organism>
<dbReference type="InterPro" id="IPR016169">
    <property type="entry name" value="FAD-bd_PCMH_sub2"/>
</dbReference>
<dbReference type="OrthoDB" id="415825at2759"/>
<dbReference type="SUPFAM" id="SSF56176">
    <property type="entry name" value="FAD-binding/transporter-associated domain-like"/>
    <property type="match status" value="1"/>
</dbReference>
<evidence type="ECO:0000259" key="7">
    <source>
        <dbReference type="PROSITE" id="PS51387"/>
    </source>
</evidence>
<dbReference type="Gene3D" id="3.30.465.10">
    <property type="match status" value="1"/>
</dbReference>
<dbReference type="InterPro" id="IPR036318">
    <property type="entry name" value="FAD-bd_PCMH-like_sf"/>
</dbReference>
<keyword evidence="9" id="KW-1185">Reference proteome</keyword>
<dbReference type="GO" id="GO:0071949">
    <property type="term" value="F:FAD binding"/>
    <property type="evidence" value="ECO:0007669"/>
    <property type="project" value="InterPro"/>
</dbReference>
<evidence type="ECO:0000256" key="5">
    <source>
        <dbReference type="ARBA" id="ARBA00023002"/>
    </source>
</evidence>
<dbReference type="AlphaFoldDB" id="A0A9P4QJF0"/>
<gene>
    <name evidence="8" type="ORF">EJ04DRAFT_138099</name>
</gene>
<dbReference type="GO" id="GO:0000246">
    <property type="term" value="F:Delta24(24-1) sterol reductase activity"/>
    <property type="evidence" value="ECO:0007669"/>
    <property type="project" value="TreeGrafter"/>
</dbReference>
<evidence type="ECO:0000256" key="1">
    <source>
        <dbReference type="ARBA" id="ARBA00004167"/>
    </source>
</evidence>
<dbReference type="PANTHER" id="PTHR10801:SF0">
    <property type="entry name" value="DELTA(24)-STEROL REDUCTASE"/>
    <property type="match status" value="1"/>
</dbReference>
<comment type="caution">
    <text evidence="8">The sequence shown here is derived from an EMBL/GenBank/DDBJ whole genome shotgun (WGS) entry which is preliminary data.</text>
</comment>
<dbReference type="GO" id="GO:0016020">
    <property type="term" value="C:membrane"/>
    <property type="evidence" value="ECO:0007669"/>
    <property type="project" value="UniProtKB-SubCell"/>
</dbReference>
<evidence type="ECO:0000313" key="9">
    <source>
        <dbReference type="Proteomes" id="UP000799444"/>
    </source>
</evidence>
<evidence type="ECO:0000256" key="6">
    <source>
        <dbReference type="ARBA" id="ARBA00023136"/>
    </source>
</evidence>
<dbReference type="GO" id="GO:0008202">
    <property type="term" value="P:steroid metabolic process"/>
    <property type="evidence" value="ECO:0007669"/>
    <property type="project" value="TreeGrafter"/>
</dbReference>
<dbReference type="InterPro" id="IPR016166">
    <property type="entry name" value="FAD-bd_PCMH"/>
</dbReference>
<sequence>MEEHNRAVSVISDKVASFHASKTPFRIYHGSTLSTRPSPRTKTNTVDISSLDHVLSIDTASKLALVEPNVPMDALVKATKAHGLLPPVVMELPNITVGGGFAGTSGESSSFRHGTFDCTVRSIEVVLGNGTVVTARSSDPDTKDLLYGCAGGCGTLGIITLLELELVDYRPFVELTIYSIGHVDEGIKLMREAERTPAVAYIDGIMYSRSSGVLMVGKLVEEKPSEKHLRTFHRATDPWFFLFAEDIMRSLEMSPADSLGSGHPCHTEYIPTEDYLFRYDRAVFWSGKLAFNYFWFPFNAATRWLLDPLMKTRVVNHALHRSGLASQAIIQDLGLPYSTSREFIDYISDTLNFWPLWLCPVKSPHALGRASFSMDRNQADFPDIMLDVGVWGMGPGDQLQFIRLNRDIEKVVKDLGGIKCLYAHAYYTEDEFWDIYNEKKYKDLRRKWHAESLPSVYDKVKVDLRGVDAKEGKAIDLTAWAKGNLLERIRGRVWGVYGVLSALKGMLFGSDFLLKK</sequence>
<keyword evidence="5" id="KW-0560">Oxidoreductase</keyword>
<accession>A0A9P4QJF0</accession>
<evidence type="ECO:0000313" key="8">
    <source>
        <dbReference type="EMBL" id="KAF2727415.1"/>
    </source>
</evidence>
<name>A0A9P4QJF0_9PLEO</name>
<evidence type="ECO:0000256" key="4">
    <source>
        <dbReference type="ARBA" id="ARBA00022989"/>
    </source>
</evidence>
<dbReference type="PANTHER" id="PTHR10801">
    <property type="entry name" value="24-DEHYDROCHOLESTEROL REDUCTASE"/>
    <property type="match status" value="1"/>
</dbReference>
<proteinExistence type="predicted"/>
<keyword evidence="6" id="KW-0472">Membrane</keyword>
<dbReference type="Pfam" id="PF01565">
    <property type="entry name" value="FAD_binding_4"/>
    <property type="match status" value="1"/>
</dbReference>
<dbReference type="EMBL" id="ML996334">
    <property type="protein sequence ID" value="KAF2727415.1"/>
    <property type="molecule type" value="Genomic_DNA"/>
</dbReference>
<keyword evidence="3" id="KW-0812">Transmembrane</keyword>
<dbReference type="Proteomes" id="UP000799444">
    <property type="component" value="Unassembled WGS sequence"/>
</dbReference>
<dbReference type="InterPro" id="IPR006094">
    <property type="entry name" value="Oxid_FAD_bind_N"/>
</dbReference>
<keyword evidence="4" id="KW-1133">Transmembrane helix</keyword>
<protein>
    <recommendedName>
        <fullName evidence="2">Delta(24)-sterol reductase</fullName>
        <ecNumber evidence="2">1.3.1.72</ecNumber>
    </recommendedName>
</protein>
<dbReference type="EC" id="1.3.1.72" evidence="2"/>
<feature type="domain" description="FAD-binding PCMH-type" evidence="7">
    <location>
        <begin position="1"/>
        <end position="169"/>
    </location>
</feature>
<dbReference type="InterPro" id="IPR040165">
    <property type="entry name" value="Diminuto-like"/>
</dbReference>
<reference evidence="8" key="1">
    <citation type="journal article" date="2020" name="Stud. Mycol.">
        <title>101 Dothideomycetes genomes: a test case for predicting lifestyles and emergence of pathogens.</title>
        <authorList>
            <person name="Haridas S."/>
            <person name="Albert R."/>
            <person name="Binder M."/>
            <person name="Bloem J."/>
            <person name="Labutti K."/>
            <person name="Salamov A."/>
            <person name="Andreopoulos B."/>
            <person name="Baker S."/>
            <person name="Barry K."/>
            <person name="Bills G."/>
            <person name="Bluhm B."/>
            <person name="Cannon C."/>
            <person name="Castanera R."/>
            <person name="Culley D."/>
            <person name="Daum C."/>
            <person name="Ezra D."/>
            <person name="Gonzalez J."/>
            <person name="Henrissat B."/>
            <person name="Kuo A."/>
            <person name="Liang C."/>
            <person name="Lipzen A."/>
            <person name="Lutzoni F."/>
            <person name="Magnuson J."/>
            <person name="Mondo S."/>
            <person name="Nolan M."/>
            <person name="Ohm R."/>
            <person name="Pangilinan J."/>
            <person name="Park H.-J."/>
            <person name="Ramirez L."/>
            <person name="Alfaro M."/>
            <person name="Sun H."/>
            <person name="Tritt A."/>
            <person name="Yoshinaga Y."/>
            <person name="Zwiers L.-H."/>
            <person name="Turgeon B."/>
            <person name="Goodwin S."/>
            <person name="Spatafora J."/>
            <person name="Crous P."/>
            <person name="Grigoriev I."/>
        </authorList>
    </citation>
    <scope>NUCLEOTIDE SEQUENCE</scope>
    <source>
        <strain evidence="8">CBS 125425</strain>
    </source>
</reference>